<dbReference type="Proteomes" id="UP000051497">
    <property type="component" value="Unassembled WGS sequence"/>
</dbReference>
<dbReference type="EMBL" id="LKAJ01000001">
    <property type="protein sequence ID" value="KRG22708.1"/>
    <property type="molecule type" value="Genomic_DNA"/>
</dbReference>
<dbReference type="EMBL" id="LKAJ02000001">
    <property type="protein sequence ID" value="MCS5711930.1"/>
    <property type="molecule type" value="Genomic_DNA"/>
</dbReference>
<dbReference type="OrthoDB" id="6043530at2"/>
<evidence type="ECO:0000313" key="3">
    <source>
        <dbReference type="Proteomes" id="UP000051497"/>
    </source>
</evidence>
<dbReference type="RefSeq" id="WP_075064894.1">
    <property type="nucleotide sequence ID" value="NZ_LKAJ02000001.1"/>
</dbReference>
<organism evidence="1">
    <name type="scientific">Candidatus Berkiella aquae</name>
    <dbReference type="NCBI Taxonomy" id="295108"/>
    <lineage>
        <taxon>Bacteria</taxon>
        <taxon>Pseudomonadati</taxon>
        <taxon>Pseudomonadota</taxon>
        <taxon>Gammaproteobacteria</taxon>
        <taxon>Candidatus Berkiellales</taxon>
        <taxon>Candidatus Berkiellaceae</taxon>
        <taxon>Candidatus Berkiella</taxon>
    </lineage>
</organism>
<reference evidence="2" key="3">
    <citation type="submission" date="2021-06" db="EMBL/GenBank/DDBJ databases">
        <title>Genomic Description and Analysis of Intracellular Bacteria, Candidatus Berkiella cookevillensis and Candidatus Berkiella aquae.</title>
        <authorList>
            <person name="Kidane D.T."/>
            <person name="Mehari Y.T."/>
            <person name="Rice F.C."/>
            <person name="Arivett B.A."/>
            <person name="Farone A.L."/>
            <person name="Berk S.G."/>
            <person name="Farone M.B."/>
        </authorList>
    </citation>
    <scope>NUCLEOTIDE SEQUENCE</scope>
    <source>
        <strain evidence="2">HT99</strain>
    </source>
</reference>
<name>A0A0Q9Z099_9GAMM</name>
<gene>
    <name evidence="1" type="ORF">HT99x_00248</name>
    <name evidence="2" type="ORF">HT99x_010845</name>
</gene>
<evidence type="ECO:0000313" key="2">
    <source>
        <dbReference type="EMBL" id="MCS5711930.1"/>
    </source>
</evidence>
<protein>
    <submittedName>
        <fullName evidence="1">Uncharacterized protein</fullName>
    </submittedName>
</protein>
<sequence>MNNGPKTQRPIRAADPREILWLHQTISPSFAQGAPAPTPSDPLRKLPGERVAKVANDIKMDPKIAQKFPPLQVFELTDPDTEEKYTYSLSNRRLTAFRSAGITDVNVQNAEFSQIAHSFWKMTSIDGGFTQPQQTSIASNKTSEPNEQSTLGKFKRHMSRLSYQYENYCRTNGIVGDEKDTYITSRLEEQAKLRFKLK</sequence>
<dbReference type="STRING" id="295108.HT99x_00248"/>
<reference evidence="1" key="1">
    <citation type="submission" date="2015-09" db="EMBL/GenBank/DDBJ databases">
        <title>Draft Genome Sequences of Two Novel Amoeba-resistant Intranuclear Bacteria, Candidatus Berkiella cookevillensis and Candidatus Berkiella aquae.</title>
        <authorList>
            <person name="Mehari Y.T."/>
            <person name="Arivett B.A."/>
            <person name="Farone A.L."/>
            <person name="Gunderson J.H."/>
            <person name="Farone M.B."/>
        </authorList>
    </citation>
    <scope>NUCLEOTIDE SEQUENCE [LARGE SCALE GENOMIC DNA]</scope>
    <source>
        <strain evidence="1">HT99</strain>
    </source>
</reference>
<accession>A0A0Q9Z099</accession>
<proteinExistence type="predicted"/>
<evidence type="ECO:0000313" key="1">
    <source>
        <dbReference type="EMBL" id="KRG22708.1"/>
    </source>
</evidence>
<reference evidence="2" key="2">
    <citation type="journal article" date="2016" name="Genome Announc.">
        <title>Draft Genome Sequences of Two Novel Amoeba-Resistant Intranuclear Bacteria, 'Candidatus Berkiella cookevillensis' and 'Candidatus Berkiella aquae'.</title>
        <authorList>
            <person name="Mehari Y.T."/>
            <person name="Arivett B.A."/>
            <person name="Farone A.L."/>
            <person name="Gunderson J.H."/>
            <person name="Farone M.B."/>
        </authorList>
    </citation>
    <scope>NUCLEOTIDE SEQUENCE</scope>
    <source>
        <strain evidence="2">HT99</strain>
    </source>
</reference>
<comment type="caution">
    <text evidence="1">The sequence shown here is derived from an EMBL/GenBank/DDBJ whole genome shotgun (WGS) entry which is preliminary data.</text>
</comment>
<dbReference type="AlphaFoldDB" id="A0A0Q9Z099"/>
<keyword evidence="3" id="KW-1185">Reference proteome</keyword>